<proteinExistence type="predicted"/>
<protein>
    <submittedName>
        <fullName evidence="2">ParA family protein</fullName>
    </submittedName>
</protein>
<evidence type="ECO:0000313" key="3">
    <source>
        <dbReference type="Proteomes" id="UP001058860"/>
    </source>
</evidence>
<evidence type="ECO:0000313" key="2">
    <source>
        <dbReference type="EMBL" id="UUY04676.1"/>
    </source>
</evidence>
<dbReference type="InterPro" id="IPR027417">
    <property type="entry name" value="P-loop_NTPase"/>
</dbReference>
<accession>A0ABY5PJ78</accession>
<sequence length="251" mass="26853">MGSVYAVANQKGGVGKTTTAVNLAACVAEAGYPTLLVDADSQANATVALGLPKDGTPSLYDVISGDATAIDALRDTAVPNLQLLPSHPDLAGANVELPRRPGSETLLRDALAPLRDRFSYIFLDCPPSLGPLTVNALVAADRVIVPVQTEYFALEGLAGLLETLQLIQRTLNPRLTVAGMLLTMHDGRTRLARDVEDEVRTHFPDLVFDTVIPRNVRISEAPSFGRPVIHHDPHCVGSDAYFELAKEVVAR</sequence>
<dbReference type="Pfam" id="PF13614">
    <property type="entry name" value="AAA_31"/>
    <property type="match status" value="1"/>
</dbReference>
<organism evidence="2 3">
    <name type="scientific">Svornostia abyssi</name>
    <dbReference type="NCBI Taxonomy" id="2898438"/>
    <lineage>
        <taxon>Bacteria</taxon>
        <taxon>Bacillati</taxon>
        <taxon>Actinomycetota</taxon>
        <taxon>Thermoleophilia</taxon>
        <taxon>Solirubrobacterales</taxon>
        <taxon>Baekduiaceae</taxon>
        <taxon>Svornostia</taxon>
    </lineage>
</organism>
<dbReference type="RefSeq" id="WP_353865152.1">
    <property type="nucleotide sequence ID" value="NZ_CP088295.1"/>
</dbReference>
<gene>
    <name evidence="2" type="ORF">LRS13_03855</name>
</gene>
<dbReference type="Proteomes" id="UP001058860">
    <property type="component" value="Chromosome"/>
</dbReference>
<dbReference type="PANTHER" id="PTHR13696">
    <property type="entry name" value="P-LOOP CONTAINING NUCLEOSIDE TRIPHOSPHATE HYDROLASE"/>
    <property type="match status" value="1"/>
</dbReference>
<dbReference type="Gene3D" id="3.40.50.300">
    <property type="entry name" value="P-loop containing nucleotide triphosphate hydrolases"/>
    <property type="match status" value="1"/>
</dbReference>
<dbReference type="CDD" id="cd02042">
    <property type="entry name" value="ParAB_family"/>
    <property type="match status" value="1"/>
</dbReference>
<dbReference type="InterPro" id="IPR050678">
    <property type="entry name" value="DNA_Partitioning_ATPase"/>
</dbReference>
<name>A0ABY5PJ78_9ACTN</name>
<feature type="domain" description="AAA" evidence="1">
    <location>
        <begin position="4"/>
        <end position="176"/>
    </location>
</feature>
<dbReference type="InterPro" id="IPR025669">
    <property type="entry name" value="AAA_dom"/>
</dbReference>
<dbReference type="EMBL" id="CP088295">
    <property type="protein sequence ID" value="UUY04676.1"/>
    <property type="molecule type" value="Genomic_DNA"/>
</dbReference>
<reference evidence="3" key="1">
    <citation type="submission" date="2021-11" db="EMBL/GenBank/DDBJ databases">
        <title>Cultivation dependent microbiological survey of springs from the worlds oldest radium mine currently devoted to the extraction of radon-saturated water.</title>
        <authorList>
            <person name="Kapinusova G."/>
            <person name="Smrhova T."/>
            <person name="Strejcek M."/>
            <person name="Suman J."/>
            <person name="Jani K."/>
            <person name="Pajer P."/>
            <person name="Uhlik O."/>
        </authorList>
    </citation>
    <scope>NUCLEOTIDE SEQUENCE [LARGE SCALE GENOMIC DNA]</scope>
    <source>
        <strain evidence="3">J379</strain>
    </source>
</reference>
<dbReference type="PANTHER" id="PTHR13696:SF52">
    <property type="entry name" value="PARA FAMILY PROTEIN CT_582"/>
    <property type="match status" value="1"/>
</dbReference>
<keyword evidence="3" id="KW-1185">Reference proteome</keyword>
<dbReference type="SUPFAM" id="SSF52540">
    <property type="entry name" value="P-loop containing nucleoside triphosphate hydrolases"/>
    <property type="match status" value="1"/>
</dbReference>
<evidence type="ECO:0000259" key="1">
    <source>
        <dbReference type="Pfam" id="PF13614"/>
    </source>
</evidence>